<proteinExistence type="predicted"/>
<protein>
    <submittedName>
        <fullName evidence="1">Uncharacterized protein</fullName>
    </submittedName>
</protein>
<comment type="caution">
    <text evidence="1">The sequence shown here is derived from an EMBL/GenBank/DDBJ whole genome shotgun (WGS) entry which is preliminary data.</text>
</comment>
<evidence type="ECO:0000313" key="2">
    <source>
        <dbReference type="Proteomes" id="UP001345963"/>
    </source>
</evidence>
<dbReference type="EMBL" id="JAHUTI010049190">
    <property type="protein sequence ID" value="MED6247199.1"/>
    <property type="molecule type" value="Genomic_DNA"/>
</dbReference>
<gene>
    <name evidence="1" type="ORF">ATANTOWER_005892</name>
</gene>
<organism evidence="1 2">
    <name type="scientific">Ataeniobius toweri</name>
    <dbReference type="NCBI Taxonomy" id="208326"/>
    <lineage>
        <taxon>Eukaryota</taxon>
        <taxon>Metazoa</taxon>
        <taxon>Chordata</taxon>
        <taxon>Craniata</taxon>
        <taxon>Vertebrata</taxon>
        <taxon>Euteleostomi</taxon>
        <taxon>Actinopterygii</taxon>
        <taxon>Neopterygii</taxon>
        <taxon>Teleostei</taxon>
        <taxon>Neoteleostei</taxon>
        <taxon>Acanthomorphata</taxon>
        <taxon>Ovalentaria</taxon>
        <taxon>Atherinomorphae</taxon>
        <taxon>Cyprinodontiformes</taxon>
        <taxon>Goodeidae</taxon>
        <taxon>Ataeniobius</taxon>
    </lineage>
</organism>
<sequence length="130" mass="14489">MRRRQQCRPPELSHARIPVGLVLLGGGAVSGPDGSDRGVCCVFRVEKDNNLQTFRLDREHLSGWMFKAVVQKEDGPPPQSPFFCSLQQVFFSWWDPVSGSIPTSPSCFTFPAKHVHPHSMILPPPCWCSG</sequence>
<accession>A0ABU7BBN8</accession>
<evidence type="ECO:0000313" key="1">
    <source>
        <dbReference type="EMBL" id="MED6247199.1"/>
    </source>
</evidence>
<dbReference type="Proteomes" id="UP001345963">
    <property type="component" value="Unassembled WGS sequence"/>
</dbReference>
<reference evidence="1 2" key="1">
    <citation type="submission" date="2021-07" db="EMBL/GenBank/DDBJ databases">
        <authorList>
            <person name="Palmer J.M."/>
        </authorList>
    </citation>
    <scope>NUCLEOTIDE SEQUENCE [LARGE SCALE GENOMIC DNA]</scope>
    <source>
        <strain evidence="1 2">AT_MEX2019</strain>
        <tissue evidence="1">Muscle</tissue>
    </source>
</reference>
<name>A0ABU7BBN8_9TELE</name>
<keyword evidence="2" id="KW-1185">Reference proteome</keyword>